<protein>
    <submittedName>
        <fullName evidence="1">Uncharacterized protein</fullName>
    </submittedName>
</protein>
<sequence length="136" mass="15296">MREKVFQSSSNPGDALAELSRMFVQKHCSRKETLVHAGEKWSRMFLNDLIASHGNVINISSYFARRMLPDRPLTAYSLTNVFLNVPTMQQPEAYLGNAASLFDESGDLANDSIKDFVTSYINAFAAWVETNTANRQ</sequence>
<name>A0A5K8AC36_9BACT</name>
<dbReference type="EMBL" id="AP021879">
    <property type="protein sequence ID" value="BBO90101.1"/>
    <property type="molecule type" value="Genomic_DNA"/>
</dbReference>
<dbReference type="AlphaFoldDB" id="A0A5K8AC36"/>
<organism evidence="1 2">
    <name type="scientific">Desulfosarcina ovata subsp. ovata</name>
    <dbReference type="NCBI Taxonomy" id="2752305"/>
    <lineage>
        <taxon>Bacteria</taxon>
        <taxon>Pseudomonadati</taxon>
        <taxon>Thermodesulfobacteriota</taxon>
        <taxon>Desulfobacteria</taxon>
        <taxon>Desulfobacterales</taxon>
        <taxon>Desulfosarcinaceae</taxon>
        <taxon>Desulfosarcina</taxon>
    </lineage>
</organism>
<reference evidence="1 2" key="1">
    <citation type="submission" date="2019-11" db="EMBL/GenBank/DDBJ databases">
        <title>Comparative genomics of hydrocarbon-degrading Desulfosarcina strains.</title>
        <authorList>
            <person name="Watanabe M."/>
            <person name="Kojima H."/>
            <person name="Fukui M."/>
        </authorList>
    </citation>
    <scope>NUCLEOTIDE SEQUENCE [LARGE SCALE GENOMIC DNA]</scope>
    <source>
        <strain evidence="2">oXyS1</strain>
    </source>
</reference>
<proteinExistence type="predicted"/>
<gene>
    <name evidence="1" type="ORF">DSCOOX_32810</name>
</gene>
<evidence type="ECO:0000313" key="1">
    <source>
        <dbReference type="EMBL" id="BBO90101.1"/>
    </source>
</evidence>
<accession>A0A5K8AC36</accession>
<dbReference type="Proteomes" id="UP000422108">
    <property type="component" value="Chromosome"/>
</dbReference>
<keyword evidence="2" id="KW-1185">Reference proteome</keyword>
<evidence type="ECO:0000313" key="2">
    <source>
        <dbReference type="Proteomes" id="UP000422108"/>
    </source>
</evidence>